<dbReference type="AlphaFoldDB" id="A0AAN8P1S5"/>
<feature type="region of interest" description="Disordered" evidence="1">
    <location>
        <begin position="98"/>
        <end position="145"/>
    </location>
</feature>
<comment type="caution">
    <text evidence="2">The sequence shown here is derived from an EMBL/GenBank/DDBJ whole genome shotgun (WGS) entry which is preliminary data.</text>
</comment>
<reference evidence="2 3" key="1">
    <citation type="submission" date="2023-10" db="EMBL/GenBank/DDBJ databases">
        <title>Genomes of two closely related lineages of the louse Polyplax serrata with different host specificities.</title>
        <authorList>
            <person name="Martinu J."/>
            <person name="Tarabai H."/>
            <person name="Stefka J."/>
            <person name="Hypsa V."/>
        </authorList>
    </citation>
    <scope>NUCLEOTIDE SEQUENCE [LARGE SCALE GENOMIC DNA]</scope>
    <source>
        <strain evidence="2">HR10_N</strain>
    </source>
</reference>
<evidence type="ECO:0000256" key="1">
    <source>
        <dbReference type="SAM" id="MobiDB-lite"/>
    </source>
</evidence>
<dbReference type="EMBL" id="JAWJWE010000043">
    <property type="protein sequence ID" value="KAK6617902.1"/>
    <property type="molecule type" value="Genomic_DNA"/>
</dbReference>
<sequence>MILSRLKVLQKKNLISPTEGRFTGLVAEVYEMLIIGLFLFNGAFFVGCQPNGLAAGSPENITVHIIDSKTVEVFWSTKWKNVERYDISYNPTEDRLESAELKGAEMEVSTNEGAQTAPSPPYRFHPMSNFNDQSSYSNPNSAIET</sequence>
<proteinExistence type="predicted"/>
<evidence type="ECO:0000313" key="2">
    <source>
        <dbReference type="EMBL" id="KAK6617902.1"/>
    </source>
</evidence>
<organism evidence="2 3">
    <name type="scientific">Polyplax serrata</name>
    <name type="common">Common mouse louse</name>
    <dbReference type="NCBI Taxonomy" id="468196"/>
    <lineage>
        <taxon>Eukaryota</taxon>
        <taxon>Metazoa</taxon>
        <taxon>Ecdysozoa</taxon>
        <taxon>Arthropoda</taxon>
        <taxon>Hexapoda</taxon>
        <taxon>Insecta</taxon>
        <taxon>Pterygota</taxon>
        <taxon>Neoptera</taxon>
        <taxon>Paraneoptera</taxon>
        <taxon>Psocodea</taxon>
        <taxon>Troctomorpha</taxon>
        <taxon>Phthiraptera</taxon>
        <taxon>Anoplura</taxon>
        <taxon>Polyplacidae</taxon>
        <taxon>Polyplax</taxon>
    </lineage>
</organism>
<accession>A0AAN8P1S5</accession>
<dbReference type="Proteomes" id="UP001372834">
    <property type="component" value="Unassembled WGS sequence"/>
</dbReference>
<gene>
    <name evidence="2" type="ORF">RUM43_014131</name>
</gene>
<feature type="compositionally biased region" description="Polar residues" evidence="1">
    <location>
        <begin position="128"/>
        <end position="145"/>
    </location>
</feature>
<protein>
    <submittedName>
        <fullName evidence="2">Uncharacterized protein</fullName>
    </submittedName>
</protein>
<evidence type="ECO:0000313" key="3">
    <source>
        <dbReference type="Proteomes" id="UP001372834"/>
    </source>
</evidence>
<feature type="compositionally biased region" description="Polar residues" evidence="1">
    <location>
        <begin position="108"/>
        <end position="117"/>
    </location>
</feature>
<name>A0AAN8P1S5_POLSC</name>